<feature type="transmembrane region" description="Helical" evidence="8">
    <location>
        <begin position="519"/>
        <end position="536"/>
    </location>
</feature>
<sequence>MAEPRNTSATEERRDGASSDLEKQQIPSSGVASESGESDAQVTEKPGARVGLTLTQFWIVIVALNMGMLLTALDFNIVATAVPIISSDFKEYSNSSWLGTGFLISFALVLPIYSKLGDMFGRKNMFLLGTLIFTLGSGLCGGSSSMSMLIASRLIQGIGAGGIYGLVNVIVTDLVPLREVGKYLALAGLVWAIADVAGPLLGGAFSQYVSWRWCFYINLCIAPVTFVVIFIVLKLPAPKLDFKKLKNYDYLGTLTLCGGTTCLLLGLSWGGNNFPWSDSRVIGCLVGGPALLAAFVVVEHYAKDPLIFPSMLRSRTIIAILVAEFFYGANLLGLMYYVPQFFQLVFGDSATLSGVGLLPMMLGLAIGNPIAAVVTSKFGISLYNAVAGAGLEILASGLMTRWNEGTSRAEAVIVLIILGIGQGAVMSGLLLSSQVAVPPMQIGIVTGLVIFMQTIGDIFGIAMFAAAYVNELSASLARLDLTPEQITLVLTDVQEVKHFESADLKHEVVEVYADSMRNGWWLMFACACMIFVASLCSRQHKFGAK</sequence>
<evidence type="ECO:0000256" key="7">
    <source>
        <dbReference type="SAM" id="MobiDB-lite"/>
    </source>
</evidence>
<gene>
    <name evidence="10" type="primary">FUS6_3</name>
    <name evidence="10" type="ORF">DBV05_g7945</name>
</gene>
<dbReference type="InterPro" id="IPR011701">
    <property type="entry name" value="MFS"/>
</dbReference>
<dbReference type="Pfam" id="PF07690">
    <property type="entry name" value="MFS_1"/>
    <property type="match status" value="1"/>
</dbReference>
<keyword evidence="11" id="KW-1185">Reference proteome</keyword>
<feature type="transmembrane region" description="Helical" evidence="8">
    <location>
        <begin position="215"/>
        <end position="236"/>
    </location>
</feature>
<feature type="compositionally biased region" description="Basic and acidic residues" evidence="7">
    <location>
        <begin position="10"/>
        <end position="23"/>
    </location>
</feature>
<dbReference type="PROSITE" id="PS50850">
    <property type="entry name" value="MFS"/>
    <property type="match status" value="1"/>
</dbReference>
<protein>
    <submittedName>
        <fullName evidence="10">Efflux pump FUS6</fullName>
    </submittedName>
</protein>
<evidence type="ECO:0000256" key="5">
    <source>
        <dbReference type="ARBA" id="ARBA00023136"/>
    </source>
</evidence>
<dbReference type="InterPro" id="IPR020846">
    <property type="entry name" value="MFS_dom"/>
</dbReference>
<accession>A0A5N5D7S5</accession>
<dbReference type="PANTHER" id="PTHR23501:SF187">
    <property type="entry name" value="MAJOR FACILITATOR SUPERFAMILY (MFS) PROFILE DOMAIN-CONTAINING PROTEIN"/>
    <property type="match status" value="1"/>
</dbReference>
<keyword evidence="4 8" id="KW-1133">Transmembrane helix</keyword>
<feature type="transmembrane region" description="Helical" evidence="8">
    <location>
        <begin position="248"/>
        <end position="267"/>
    </location>
</feature>
<feature type="transmembrane region" description="Helical" evidence="8">
    <location>
        <begin position="57"/>
        <end position="85"/>
    </location>
</feature>
<proteinExistence type="predicted"/>
<dbReference type="Gene3D" id="1.20.1720.10">
    <property type="entry name" value="Multidrug resistance protein D"/>
    <property type="match status" value="1"/>
</dbReference>
<dbReference type="EMBL" id="VCHE01000059">
    <property type="protein sequence ID" value="KAB2573392.1"/>
    <property type="molecule type" value="Genomic_DNA"/>
</dbReference>
<evidence type="ECO:0000313" key="11">
    <source>
        <dbReference type="Proteomes" id="UP000325902"/>
    </source>
</evidence>
<dbReference type="GO" id="GO:0022857">
    <property type="term" value="F:transmembrane transporter activity"/>
    <property type="evidence" value="ECO:0007669"/>
    <property type="project" value="InterPro"/>
</dbReference>
<keyword evidence="5 8" id="KW-0472">Membrane</keyword>
<dbReference type="Gene3D" id="1.20.1250.20">
    <property type="entry name" value="MFS general substrate transporter like domains"/>
    <property type="match status" value="1"/>
</dbReference>
<feature type="transmembrane region" description="Helical" evidence="8">
    <location>
        <begin position="318"/>
        <end position="338"/>
    </location>
</feature>
<comment type="subcellular location">
    <subcellularLocation>
        <location evidence="1">Membrane</location>
        <topology evidence="1">Multi-pass membrane protein</topology>
    </subcellularLocation>
</comment>
<feature type="transmembrane region" description="Helical" evidence="8">
    <location>
        <begin position="350"/>
        <end position="374"/>
    </location>
</feature>
<feature type="transmembrane region" description="Helical" evidence="8">
    <location>
        <begin position="125"/>
        <end position="144"/>
    </location>
</feature>
<feature type="transmembrane region" description="Helical" evidence="8">
    <location>
        <begin position="97"/>
        <end position="113"/>
    </location>
</feature>
<dbReference type="CDD" id="cd17502">
    <property type="entry name" value="MFS_Azr1_MDR_like"/>
    <property type="match status" value="1"/>
</dbReference>
<evidence type="ECO:0000256" key="4">
    <source>
        <dbReference type="ARBA" id="ARBA00022989"/>
    </source>
</evidence>
<evidence type="ECO:0000256" key="3">
    <source>
        <dbReference type="ARBA" id="ARBA00022692"/>
    </source>
</evidence>
<dbReference type="SUPFAM" id="SSF103473">
    <property type="entry name" value="MFS general substrate transporter"/>
    <property type="match status" value="1"/>
</dbReference>
<feature type="transmembrane region" description="Helical" evidence="8">
    <location>
        <begin position="443"/>
        <end position="469"/>
    </location>
</feature>
<organism evidence="10 11">
    <name type="scientific">Lasiodiplodia theobromae</name>
    <dbReference type="NCBI Taxonomy" id="45133"/>
    <lineage>
        <taxon>Eukaryota</taxon>
        <taxon>Fungi</taxon>
        <taxon>Dikarya</taxon>
        <taxon>Ascomycota</taxon>
        <taxon>Pezizomycotina</taxon>
        <taxon>Dothideomycetes</taxon>
        <taxon>Dothideomycetes incertae sedis</taxon>
        <taxon>Botryosphaeriales</taxon>
        <taxon>Botryosphaeriaceae</taxon>
        <taxon>Lasiodiplodia</taxon>
    </lineage>
</organism>
<keyword evidence="2" id="KW-0813">Transport</keyword>
<feature type="region of interest" description="Disordered" evidence="7">
    <location>
        <begin position="1"/>
        <end position="44"/>
    </location>
</feature>
<keyword evidence="6" id="KW-0325">Glycoprotein</keyword>
<evidence type="ECO:0000256" key="8">
    <source>
        <dbReference type="SAM" id="Phobius"/>
    </source>
</evidence>
<evidence type="ECO:0000313" key="10">
    <source>
        <dbReference type="EMBL" id="KAB2573392.1"/>
    </source>
</evidence>
<feature type="transmembrane region" description="Helical" evidence="8">
    <location>
        <begin position="150"/>
        <end position="171"/>
    </location>
</feature>
<dbReference type="GO" id="GO:0005886">
    <property type="term" value="C:plasma membrane"/>
    <property type="evidence" value="ECO:0007669"/>
    <property type="project" value="TreeGrafter"/>
</dbReference>
<dbReference type="PANTHER" id="PTHR23501">
    <property type="entry name" value="MAJOR FACILITATOR SUPERFAMILY"/>
    <property type="match status" value="1"/>
</dbReference>
<feature type="transmembrane region" description="Helical" evidence="8">
    <location>
        <begin position="183"/>
        <end position="209"/>
    </location>
</feature>
<name>A0A5N5D7S5_9PEZI</name>
<feature type="domain" description="Major facilitator superfamily (MFS) profile" evidence="9">
    <location>
        <begin position="60"/>
        <end position="497"/>
    </location>
</feature>
<feature type="transmembrane region" description="Helical" evidence="8">
    <location>
        <begin position="279"/>
        <end position="298"/>
    </location>
</feature>
<reference evidence="10 11" key="1">
    <citation type="journal article" date="2019" name="Sci. Rep.">
        <title>A multi-omics analysis of the grapevine pathogen Lasiodiplodia theobromae reveals that temperature affects the expression of virulence- and pathogenicity-related genes.</title>
        <authorList>
            <person name="Felix C."/>
            <person name="Meneses R."/>
            <person name="Goncalves M.F.M."/>
            <person name="Tilleman L."/>
            <person name="Duarte A.S."/>
            <person name="Jorrin-Novo J.V."/>
            <person name="Van de Peer Y."/>
            <person name="Deforce D."/>
            <person name="Van Nieuwerburgh F."/>
            <person name="Esteves A.C."/>
            <person name="Alves A."/>
        </authorList>
    </citation>
    <scope>NUCLEOTIDE SEQUENCE [LARGE SCALE GENOMIC DNA]</scope>
    <source>
        <strain evidence="10 11">LA-SOL3</strain>
    </source>
</reference>
<comment type="caution">
    <text evidence="10">The sequence shown here is derived from an EMBL/GenBank/DDBJ whole genome shotgun (WGS) entry which is preliminary data.</text>
</comment>
<evidence type="ECO:0000256" key="6">
    <source>
        <dbReference type="ARBA" id="ARBA00023180"/>
    </source>
</evidence>
<feature type="transmembrane region" description="Helical" evidence="8">
    <location>
        <begin position="411"/>
        <end position="431"/>
    </location>
</feature>
<evidence type="ECO:0000256" key="1">
    <source>
        <dbReference type="ARBA" id="ARBA00004141"/>
    </source>
</evidence>
<evidence type="ECO:0000259" key="9">
    <source>
        <dbReference type="PROSITE" id="PS50850"/>
    </source>
</evidence>
<dbReference type="AlphaFoldDB" id="A0A5N5D7S5"/>
<dbReference type="OrthoDB" id="6770063at2759"/>
<dbReference type="InterPro" id="IPR036259">
    <property type="entry name" value="MFS_trans_sf"/>
</dbReference>
<feature type="transmembrane region" description="Helical" evidence="8">
    <location>
        <begin position="381"/>
        <end position="399"/>
    </location>
</feature>
<keyword evidence="3 8" id="KW-0812">Transmembrane</keyword>
<dbReference type="Proteomes" id="UP000325902">
    <property type="component" value="Unassembled WGS sequence"/>
</dbReference>
<evidence type="ECO:0000256" key="2">
    <source>
        <dbReference type="ARBA" id="ARBA00022448"/>
    </source>
</evidence>